<dbReference type="EMBL" id="LN899827">
    <property type="protein sequence ID" value="CUV43872.1"/>
    <property type="molecule type" value="Genomic_DNA"/>
</dbReference>
<protein>
    <submittedName>
        <fullName evidence="1">NhaC</fullName>
    </submittedName>
</protein>
<name>A0A0S4WAU7_RALSL</name>
<dbReference type="PANTHER" id="PTHR36931">
    <property type="entry name" value="UPF0153 PROTEIN YEIW"/>
    <property type="match status" value="1"/>
</dbReference>
<dbReference type="PANTHER" id="PTHR36931:SF1">
    <property type="entry name" value="UPF0153 PROTEIN YEIW"/>
    <property type="match status" value="1"/>
</dbReference>
<reference evidence="1" key="1">
    <citation type="submission" date="2015-10" db="EMBL/GenBank/DDBJ databases">
        <authorList>
            <person name="Gilbert D.G."/>
        </authorList>
    </citation>
    <scope>NUCLEOTIDE SEQUENCE</scope>
    <source>
        <strain evidence="1">Phyl III-seqv23</strain>
    </source>
</reference>
<dbReference type="InterPro" id="IPR052572">
    <property type="entry name" value="UPF0153_domain"/>
</dbReference>
<gene>
    <name evidence="1" type="ORF">TO10_v1_110066</name>
</gene>
<sequence length="124" mass="13040">MYARCGGRVKRHATRSAACVSNVVVHNGGFAPNLTEQTVMDCRPRCGACCIAPSISSPIPGMPGGKPAGARCVQLDADDRCRIFGRPERPAVCASLRPEPDMCGASTAHAMQFLTRLEIATAAP</sequence>
<organism evidence="1">
    <name type="scientific">Ralstonia solanacearum</name>
    <name type="common">Pseudomonas solanacearum</name>
    <dbReference type="NCBI Taxonomy" id="305"/>
    <lineage>
        <taxon>Bacteria</taxon>
        <taxon>Pseudomonadati</taxon>
        <taxon>Pseudomonadota</taxon>
        <taxon>Betaproteobacteria</taxon>
        <taxon>Burkholderiales</taxon>
        <taxon>Burkholderiaceae</taxon>
        <taxon>Ralstonia</taxon>
        <taxon>Ralstonia solanacearum species complex</taxon>
    </lineage>
</organism>
<evidence type="ECO:0000313" key="1">
    <source>
        <dbReference type="EMBL" id="CUV43872.1"/>
    </source>
</evidence>
<dbReference type="InterPro" id="IPR005358">
    <property type="entry name" value="Puta_zinc/iron-chelating_dom"/>
</dbReference>
<accession>A0A0S4WAU7</accession>
<proteinExistence type="predicted"/>
<dbReference type="Pfam" id="PF03692">
    <property type="entry name" value="CxxCxxCC"/>
    <property type="match status" value="1"/>
</dbReference>
<dbReference type="AlphaFoldDB" id="A0A0S4WAU7"/>